<feature type="non-terminal residue" evidence="5">
    <location>
        <position position="377"/>
    </location>
</feature>
<dbReference type="Proteomes" id="UP000886106">
    <property type="component" value="Unassembled WGS sequence"/>
</dbReference>
<dbReference type="InterPro" id="IPR011936">
    <property type="entry name" value="Myxo_disulph_rpt"/>
</dbReference>
<dbReference type="EMBL" id="DRNS01000006">
    <property type="protein sequence ID" value="HHH14091.1"/>
    <property type="molecule type" value="Genomic_DNA"/>
</dbReference>
<accession>A0A7V5MHV9</accession>
<gene>
    <name evidence="5" type="ORF">ENJ78_00085</name>
</gene>
<evidence type="ECO:0000256" key="1">
    <source>
        <dbReference type="ARBA" id="ARBA00022729"/>
    </source>
</evidence>
<keyword evidence="4" id="KW-0812">Transmembrane</keyword>
<comment type="caution">
    <text evidence="5">The sequence shown here is derived from an EMBL/GenBank/DDBJ whole genome shotgun (WGS) entry which is preliminary data.</text>
</comment>
<feature type="transmembrane region" description="Helical" evidence="4">
    <location>
        <begin position="12"/>
        <end position="31"/>
    </location>
</feature>
<dbReference type="AlphaFoldDB" id="A0A7V5MHV9"/>
<keyword evidence="4" id="KW-0472">Membrane</keyword>
<evidence type="ECO:0008006" key="6">
    <source>
        <dbReference type="Google" id="ProtNLM"/>
    </source>
</evidence>
<organism evidence="5">
    <name type="scientific">candidate division WWE3 bacterium</name>
    <dbReference type="NCBI Taxonomy" id="2053526"/>
    <lineage>
        <taxon>Bacteria</taxon>
        <taxon>Katanobacteria</taxon>
    </lineage>
</organism>
<keyword evidence="1" id="KW-0732">Signal</keyword>
<dbReference type="NCBIfam" id="TIGR02232">
    <property type="entry name" value="myxo_disulf_rpt"/>
    <property type="match status" value="1"/>
</dbReference>
<protein>
    <recommendedName>
        <fullName evidence="6">DUF4215 domain-containing protein</fullName>
    </recommendedName>
</protein>
<evidence type="ECO:0000256" key="2">
    <source>
        <dbReference type="ARBA" id="ARBA00022737"/>
    </source>
</evidence>
<keyword evidence="3" id="KW-1015">Disulfide bond</keyword>
<sequence>MRKILNIPRVLDYFFLVFLFTFVSLPIATYLSTRPLGPSPQIFVAEPDNKVLVTLKAEDSPPTNIKAPYKVGEKVPVKVSLKPVSGASTLNLGIFSTTLFVDKDLSVSGNAWLDNNNYAISFFQKSDASNPNYNEYVVLRMASPSSDGKSINPVKMDLSNNGVGYLKFYVTASQPGTYKVRLKNDDASYKHVISDGSDAGANYFDNNSLNNELSLVFEDTSGGGSIGDVHLECINNTCTYVDGPGQSTCSQEGASCGDNSSGGDSTNPVCGDGAKDFGEECDDGNTKNGDGCSSTCTIEKDNGTTPPDTSEPVTLLKAKNLLFTLDLEGRNANNPKNVLKFFNPTVFVGLWRPSQKKFVITKIVESPESGQIKINNF</sequence>
<evidence type="ECO:0000313" key="5">
    <source>
        <dbReference type="EMBL" id="HHH14091.1"/>
    </source>
</evidence>
<evidence type="ECO:0000256" key="4">
    <source>
        <dbReference type="SAM" id="Phobius"/>
    </source>
</evidence>
<reference evidence="5" key="1">
    <citation type="journal article" date="2020" name="mSystems">
        <title>Genome- and Community-Level Interaction Insights into Carbon Utilization and Element Cycling Functions of Hydrothermarchaeota in Hydrothermal Sediment.</title>
        <authorList>
            <person name="Zhou Z."/>
            <person name="Liu Y."/>
            <person name="Xu W."/>
            <person name="Pan J."/>
            <person name="Luo Z.H."/>
            <person name="Li M."/>
        </authorList>
    </citation>
    <scope>NUCLEOTIDE SEQUENCE [LARGE SCALE GENOMIC DNA]</scope>
    <source>
        <strain evidence="5">HyVt-517</strain>
    </source>
</reference>
<keyword evidence="2" id="KW-0677">Repeat</keyword>
<name>A0A7V5MHV9_UNCKA</name>
<proteinExistence type="predicted"/>
<keyword evidence="4" id="KW-1133">Transmembrane helix</keyword>
<evidence type="ECO:0000256" key="3">
    <source>
        <dbReference type="ARBA" id="ARBA00023157"/>
    </source>
</evidence>